<evidence type="ECO:0000313" key="9">
    <source>
        <dbReference type="Proteomes" id="UP000638981"/>
    </source>
</evidence>
<sequence length="276" mass="30165">MFGSVLAFTTMAIASREASRAHDTFEIMFWRSLIGFVLVLGFMISTKRLAEAKTRHPGQHLVRNLFHFTGQNLWLWALTLIPMAQVFAIEFTSPLWVMLLAPLLFGEKLSALRALAAGVGFAGILVVAQPDFGHIEPGVLAALGAAVGFASTLLMTKMLTREETVLTIMFWLTLMQTGFGLVMALRDGQWVLPDATSAPWLLVIGLCGVLAHMCLTTALRMAPAAQIMPIDFLRLPLVTLAGIAFYNEPLTWPLVIGGAMILSANWLNLRASVQRA</sequence>
<evidence type="ECO:0000256" key="1">
    <source>
        <dbReference type="ARBA" id="ARBA00004141"/>
    </source>
</evidence>
<comment type="subcellular location">
    <subcellularLocation>
        <location evidence="1">Membrane</location>
        <topology evidence="1">Multi-pass membrane protein</topology>
    </subcellularLocation>
</comment>
<evidence type="ECO:0000256" key="6">
    <source>
        <dbReference type="SAM" id="Phobius"/>
    </source>
</evidence>
<reference evidence="8" key="2">
    <citation type="submission" date="2020-09" db="EMBL/GenBank/DDBJ databases">
        <authorList>
            <person name="Sun Q."/>
            <person name="Kim S."/>
        </authorList>
    </citation>
    <scope>NUCLEOTIDE SEQUENCE</scope>
    <source>
        <strain evidence="8">KCTC 23310</strain>
    </source>
</reference>
<feature type="transmembrane region" description="Helical" evidence="6">
    <location>
        <begin position="112"/>
        <end position="129"/>
    </location>
</feature>
<feature type="transmembrane region" description="Helical" evidence="6">
    <location>
        <begin position="28"/>
        <end position="44"/>
    </location>
</feature>
<feature type="transmembrane region" description="Helical" evidence="6">
    <location>
        <begin position="252"/>
        <end position="269"/>
    </location>
</feature>
<keyword evidence="3 6" id="KW-0812">Transmembrane</keyword>
<reference evidence="8" key="1">
    <citation type="journal article" date="2014" name="Int. J. Syst. Evol. Microbiol.">
        <title>Complete genome sequence of Corynebacterium casei LMG S-19264T (=DSM 44701T), isolated from a smear-ripened cheese.</title>
        <authorList>
            <consortium name="US DOE Joint Genome Institute (JGI-PGF)"/>
            <person name="Walter F."/>
            <person name="Albersmeier A."/>
            <person name="Kalinowski J."/>
            <person name="Ruckert C."/>
        </authorList>
    </citation>
    <scope>NUCLEOTIDE SEQUENCE</scope>
    <source>
        <strain evidence="8">KCTC 23310</strain>
    </source>
</reference>
<evidence type="ECO:0000256" key="3">
    <source>
        <dbReference type="ARBA" id="ARBA00022692"/>
    </source>
</evidence>
<dbReference type="AlphaFoldDB" id="A0A918WEQ4"/>
<gene>
    <name evidence="8" type="ORF">GCM10007315_01790</name>
</gene>
<evidence type="ECO:0000259" key="7">
    <source>
        <dbReference type="Pfam" id="PF00892"/>
    </source>
</evidence>
<dbReference type="GO" id="GO:0016020">
    <property type="term" value="C:membrane"/>
    <property type="evidence" value="ECO:0007669"/>
    <property type="project" value="UniProtKB-SubCell"/>
</dbReference>
<feature type="transmembrane region" description="Helical" evidence="6">
    <location>
        <begin position="197"/>
        <end position="215"/>
    </location>
</feature>
<keyword evidence="9" id="KW-1185">Reference proteome</keyword>
<organism evidence="8 9">
    <name type="scientific">Neogemmobacter tilapiae</name>
    <dbReference type="NCBI Taxonomy" id="875041"/>
    <lineage>
        <taxon>Bacteria</taxon>
        <taxon>Pseudomonadati</taxon>
        <taxon>Pseudomonadota</taxon>
        <taxon>Alphaproteobacteria</taxon>
        <taxon>Rhodobacterales</taxon>
        <taxon>Paracoccaceae</taxon>
        <taxon>Neogemmobacter</taxon>
    </lineage>
</organism>
<dbReference type="PANTHER" id="PTHR22911:SF6">
    <property type="entry name" value="SOLUTE CARRIER FAMILY 35 MEMBER G1"/>
    <property type="match status" value="1"/>
</dbReference>
<comment type="caution">
    <text evidence="8">The sequence shown here is derived from an EMBL/GenBank/DDBJ whole genome shotgun (WGS) entry which is preliminary data.</text>
</comment>
<keyword evidence="4 6" id="KW-1133">Transmembrane helix</keyword>
<dbReference type="InterPro" id="IPR037185">
    <property type="entry name" value="EmrE-like"/>
</dbReference>
<evidence type="ECO:0000256" key="2">
    <source>
        <dbReference type="ARBA" id="ARBA00009853"/>
    </source>
</evidence>
<dbReference type="SUPFAM" id="SSF103481">
    <property type="entry name" value="Multidrug resistance efflux transporter EmrE"/>
    <property type="match status" value="2"/>
</dbReference>
<feature type="domain" description="EamA" evidence="7">
    <location>
        <begin position="137"/>
        <end position="267"/>
    </location>
</feature>
<dbReference type="Proteomes" id="UP000638981">
    <property type="component" value="Unassembled WGS sequence"/>
</dbReference>
<dbReference type="EMBL" id="BMYJ01000001">
    <property type="protein sequence ID" value="GHC44252.1"/>
    <property type="molecule type" value="Genomic_DNA"/>
</dbReference>
<feature type="transmembrane region" description="Helical" evidence="6">
    <location>
        <begin position="166"/>
        <end position="185"/>
    </location>
</feature>
<feature type="domain" description="EamA" evidence="7">
    <location>
        <begin position="2"/>
        <end position="127"/>
    </location>
</feature>
<dbReference type="InterPro" id="IPR000620">
    <property type="entry name" value="EamA_dom"/>
</dbReference>
<comment type="similarity">
    <text evidence="2">Belongs to the drug/metabolite transporter (DMT) superfamily. 10 TMS drug/metabolite exporter (DME) (TC 2.A.7.3) family.</text>
</comment>
<proteinExistence type="inferred from homology"/>
<accession>A0A918WEQ4</accession>
<dbReference type="Pfam" id="PF00892">
    <property type="entry name" value="EamA"/>
    <property type="match status" value="2"/>
</dbReference>
<evidence type="ECO:0000313" key="8">
    <source>
        <dbReference type="EMBL" id="GHC44252.1"/>
    </source>
</evidence>
<name>A0A918WEQ4_9RHOB</name>
<dbReference type="PANTHER" id="PTHR22911">
    <property type="entry name" value="ACYL-MALONYL CONDENSING ENZYME-RELATED"/>
    <property type="match status" value="1"/>
</dbReference>
<feature type="transmembrane region" description="Helical" evidence="6">
    <location>
        <begin position="135"/>
        <end position="154"/>
    </location>
</feature>
<evidence type="ECO:0000256" key="5">
    <source>
        <dbReference type="ARBA" id="ARBA00023136"/>
    </source>
</evidence>
<keyword evidence="5 6" id="KW-0472">Membrane</keyword>
<protein>
    <submittedName>
        <fullName evidence="8">DMT transporter permease</fullName>
    </submittedName>
</protein>
<evidence type="ECO:0000256" key="4">
    <source>
        <dbReference type="ARBA" id="ARBA00022989"/>
    </source>
</evidence>
<dbReference type="Gene3D" id="1.10.3730.20">
    <property type="match status" value="1"/>
</dbReference>